<comment type="caution">
    <text evidence="7">The sequence shown here is derived from an EMBL/GenBank/DDBJ whole genome shotgun (WGS) entry which is preliminary data.</text>
</comment>
<dbReference type="InterPro" id="IPR017441">
    <property type="entry name" value="Protein_kinase_ATP_BS"/>
</dbReference>
<feature type="domain" description="Protein kinase" evidence="6">
    <location>
        <begin position="16"/>
        <end position="271"/>
    </location>
</feature>
<dbReference type="CDD" id="cd14014">
    <property type="entry name" value="STKc_PknB_like"/>
    <property type="match status" value="1"/>
</dbReference>
<dbReference type="EMBL" id="JBHSKI010000007">
    <property type="protein sequence ID" value="MFC5172551.1"/>
    <property type="molecule type" value="Genomic_DNA"/>
</dbReference>
<gene>
    <name evidence="7" type="ORF">ACFPRK_18405</name>
</gene>
<dbReference type="PROSITE" id="PS00108">
    <property type="entry name" value="PROTEIN_KINASE_ST"/>
    <property type="match status" value="1"/>
</dbReference>
<dbReference type="PROSITE" id="PS00107">
    <property type="entry name" value="PROTEIN_KINASE_ATP"/>
    <property type="match status" value="1"/>
</dbReference>
<dbReference type="Proteomes" id="UP001596208">
    <property type="component" value="Unassembled WGS sequence"/>
</dbReference>
<dbReference type="InterPro" id="IPR002372">
    <property type="entry name" value="PQQ_rpt_dom"/>
</dbReference>
<protein>
    <submittedName>
        <fullName evidence="7">Protein kinase</fullName>
    </submittedName>
</protein>
<name>A0ABW0B634_9ACTN</name>
<dbReference type="RefSeq" id="WP_079122322.1">
    <property type="nucleotide sequence ID" value="NZ_JBHSKI010000007.1"/>
</dbReference>
<dbReference type="SMART" id="SM00220">
    <property type="entry name" value="S_TKc"/>
    <property type="match status" value="1"/>
</dbReference>
<evidence type="ECO:0000313" key="7">
    <source>
        <dbReference type="EMBL" id="MFC5172551.1"/>
    </source>
</evidence>
<feature type="binding site" evidence="5">
    <location>
        <position position="44"/>
    </location>
    <ligand>
        <name>ATP</name>
        <dbReference type="ChEBI" id="CHEBI:30616"/>
    </ligand>
</feature>
<dbReference type="InterPro" id="IPR000719">
    <property type="entry name" value="Prot_kinase_dom"/>
</dbReference>
<proteinExistence type="predicted"/>
<dbReference type="PROSITE" id="PS50011">
    <property type="entry name" value="PROTEIN_KINASE_DOM"/>
    <property type="match status" value="1"/>
</dbReference>
<evidence type="ECO:0000313" key="8">
    <source>
        <dbReference type="Proteomes" id="UP001596208"/>
    </source>
</evidence>
<keyword evidence="4 5" id="KW-0067">ATP-binding</keyword>
<keyword evidence="2 5" id="KW-0547">Nucleotide-binding</keyword>
<evidence type="ECO:0000256" key="4">
    <source>
        <dbReference type="ARBA" id="ARBA00022840"/>
    </source>
</evidence>
<dbReference type="PANTHER" id="PTHR43289:SF34">
    <property type="entry name" value="SERINE_THREONINE-PROTEIN KINASE YBDM-RELATED"/>
    <property type="match status" value="1"/>
</dbReference>
<dbReference type="InterPro" id="IPR011009">
    <property type="entry name" value="Kinase-like_dom_sf"/>
</dbReference>
<dbReference type="SUPFAM" id="SSF56112">
    <property type="entry name" value="Protein kinase-like (PK-like)"/>
    <property type="match status" value="1"/>
</dbReference>
<sequence>MLTPLSHDDPAGLAGFRLLARLGHGGMGTVYLARSASGRTVALKTMHPSIASDPAARTRFRLETDAARIIGGHHGAVVVDADPLAPAPWLATEYVLGPPLDDAVDLCGPLPEESVRALGAALAGALAQLHASGIVHRDLKPSNVMVTAYGPKIIDFGIARASGDDRLTRTGSAAGTPAFMSPEQAVGQEHTAAGDVFALAGVLLHAATGHGPFGTGQPADLLYRVRYSDPDLTGLPQALAPILGPCLAKDPAGRPTTHDLVARLHGGQGHFADHLPDALLAEIARRASAVWQYRPERLPAPAGHPVAETVPVTAAPDLSRRRLFNITGSSLLATTAIGAAVWASTRERDPDTPKSTDSGNAPAALWRRNVVTAAPAELGRPLVVGDKLIVTTEAGVSAVEASSGRNLWSGNAVLSSWDVATDGERLFAVDYSLYPREGLHIAQIDLEDGSLMDPAVSAKAYNGKLVGNQLLGIDGDVAWLLTARVRKEDTDESSGVGPERGWLIASFSLSTGRRRTELILDEAVPGEYPWVTGVRANGSNLVLFFRTESGGVDVLVVDTRTGTGVWRAPLGLNADDAARNPIAVDDKHLYTASDAVRARRMADGGEAWRYQGKNVTAYGPPTVRDEVVYAVEAVGARALVAISADTGALLWREKNPVASGHELKVAPTVGDKYVYKHCAAGLRAIDLRTHETAWLHPESLDRFSALITAGLLIGVGEGPMVALPLEPAGPASS</sequence>
<organism evidence="7 8">
    <name type="scientific">Streptomyces mutomycini</name>
    <dbReference type="NCBI Taxonomy" id="284036"/>
    <lineage>
        <taxon>Bacteria</taxon>
        <taxon>Bacillati</taxon>
        <taxon>Actinomycetota</taxon>
        <taxon>Actinomycetes</taxon>
        <taxon>Kitasatosporales</taxon>
        <taxon>Streptomycetaceae</taxon>
        <taxon>Streptomyces</taxon>
    </lineage>
</organism>
<dbReference type="Gene3D" id="1.10.510.10">
    <property type="entry name" value="Transferase(Phosphotransferase) domain 1"/>
    <property type="match status" value="1"/>
</dbReference>
<dbReference type="InterPro" id="IPR008271">
    <property type="entry name" value="Ser/Thr_kinase_AS"/>
</dbReference>
<dbReference type="Pfam" id="PF13360">
    <property type="entry name" value="PQQ_2"/>
    <property type="match status" value="2"/>
</dbReference>
<dbReference type="GO" id="GO:0016301">
    <property type="term" value="F:kinase activity"/>
    <property type="evidence" value="ECO:0007669"/>
    <property type="project" value="UniProtKB-KW"/>
</dbReference>
<dbReference type="SUPFAM" id="SSF50998">
    <property type="entry name" value="Quinoprotein alcohol dehydrogenase-like"/>
    <property type="match status" value="1"/>
</dbReference>
<dbReference type="InterPro" id="IPR011047">
    <property type="entry name" value="Quinoprotein_ADH-like_sf"/>
</dbReference>
<reference evidence="8" key="1">
    <citation type="journal article" date="2019" name="Int. J. Syst. Evol. Microbiol.">
        <title>The Global Catalogue of Microorganisms (GCM) 10K type strain sequencing project: providing services to taxonomists for standard genome sequencing and annotation.</title>
        <authorList>
            <consortium name="The Broad Institute Genomics Platform"/>
            <consortium name="The Broad Institute Genome Sequencing Center for Infectious Disease"/>
            <person name="Wu L."/>
            <person name="Ma J."/>
        </authorList>
    </citation>
    <scope>NUCLEOTIDE SEQUENCE [LARGE SCALE GENOMIC DNA]</scope>
    <source>
        <strain evidence="8">CGMCC 4.1721</strain>
    </source>
</reference>
<keyword evidence="8" id="KW-1185">Reference proteome</keyword>
<dbReference type="Gene3D" id="2.40.128.630">
    <property type="match status" value="1"/>
</dbReference>
<evidence type="ECO:0000256" key="2">
    <source>
        <dbReference type="ARBA" id="ARBA00022741"/>
    </source>
</evidence>
<dbReference type="Gene3D" id="3.30.200.20">
    <property type="entry name" value="Phosphorylase Kinase, domain 1"/>
    <property type="match status" value="1"/>
</dbReference>
<evidence type="ECO:0000256" key="1">
    <source>
        <dbReference type="ARBA" id="ARBA00022679"/>
    </source>
</evidence>
<dbReference type="Pfam" id="PF00069">
    <property type="entry name" value="Pkinase"/>
    <property type="match status" value="1"/>
</dbReference>
<accession>A0ABW0B634</accession>
<dbReference type="PANTHER" id="PTHR43289">
    <property type="entry name" value="MITOGEN-ACTIVATED PROTEIN KINASE KINASE KINASE 20-RELATED"/>
    <property type="match status" value="1"/>
</dbReference>
<keyword evidence="1" id="KW-0808">Transferase</keyword>
<evidence type="ECO:0000259" key="6">
    <source>
        <dbReference type="PROSITE" id="PS50011"/>
    </source>
</evidence>
<evidence type="ECO:0000256" key="3">
    <source>
        <dbReference type="ARBA" id="ARBA00022777"/>
    </source>
</evidence>
<keyword evidence="3 7" id="KW-0418">Kinase</keyword>
<evidence type="ECO:0000256" key="5">
    <source>
        <dbReference type="PROSITE-ProRule" id="PRU10141"/>
    </source>
</evidence>